<gene>
    <name evidence="1" type="ORF">DEO72_LG1g2431</name>
</gene>
<evidence type="ECO:0000313" key="2">
    <source>
        <dbReference type="Proteomes" id="UP000501690"/>
    </source>
</evidence>
<sequence length="169" mass="18272">MASTGFLAQASTSHLGETIGSSPGVFCAMCHLGDTFLFGSGVSSSGVNRGIHHKCKHPLNPTSLPFACLIVLCVVLLFCDDHQIIDVSRSERFSRSTGECSESVPRSCLCSTVWVLRFPASFVQLGGEQLGGEQRYPPQVQASVESDQVICIRMSRVVVYCLEGRNMLV</sequence>
<organism evidence="1 2">
    <name type="scientific">Vigna unguiculata</name>
    <name type="common">Cowpea</name>
    <dbReference type="NCBI Taxonomy" id="3917"/>
    <lineage>
        <taxon>Eukaryota</taxon>
        <taxon>Viridiplantae</taxon>
        <taxon>Streptophyta</taxon>
        <taxon>Embryophyta</taxon>
        <taxon>Tracheophyta</taxon>
        <taxon>Spermatophyta</taxon>
        <taxon>Magnoliopsida</taxon>
        <taxon>eudicotyledons</taxon>
        <taxon>Gunneridae</taxon>
        <taxon>Pentapetalae</taxon>
        <taxon>rosids</taxon>
        <taxon>fabids</taxon>
        <taxon>Fabales</taxon>
        <taxon>Fabaceae</taxon>
        <taxon>Papilionoideae</taxon>
        <taxon>50 kb inversion clade</taxon>
        <taxon>NPAAA clade</taxon>
        <taxon>indigoferoid/millettioid clade</taxon>
        <taxon>Phaseoleae</taxon>
        <taxon>Vigna</taxon>
    </lineage>
</organism>
<evidence type="ECO:0000313" key="1">
    <source>
        <dbReference type="EMBL" id="QCD78795.1"/>
    </source>
</evidence>
<dbReference type="EMBL" id="CP039345">
    <property type="protein sequence ID" value="QCD78795.1"/>
    <property type="molecule type" value="Genomic_DNA"/>
</dbReference>
<dbReference type="AlphaFoldDB" id="A0A4D6KQD3"/>
<proteinExistence type="predicted"/>
<protein>
    <submittedName>
        <fullName evidence="1">Uncharacterized protein</fullName>
    </submittedName>
</protein>
<accession>A0A4D6KQD3</accession>
<reference evidence="1 2" key="1">
    <citation type="submission" date="2019-04" db="EMBL/GenBank/DDBJ databases">
        <title>An improved genome assembly and genetic linkage map for asparagus bean, Vigna unguiculata ssp. sesquipedialis.</title>
        <authorList>
            <person name="Xia Q."/>
            <person name="Zhang R."/>
            <person name="Dong Y."/>
        </authorList>
    </citation>
    <scope>NUCLEOTIDE SEQUENCE [LARGE SCALE GENOMIC DNA]</scope>
    <source>
        <tissue evidence="1">Leaf</tissue>
    </source>
</reference>
<dbReference type="Proteomes" id="UP000501690">
    <property type="component" value="Linkage Group LG1"/>
</dbReference>
<keyword evidence="2" id="KW-1185">Reference proteome</keyword>
<name>A0A4D6KQD3_VIGUN</name>